<dbReference type="PROSITE" id="PS50837">
    <property type="entry name" value="NACHT"/>
    <property type="match status" value="1"/>
</dbReference>
<dbReference type="SMART" id="SM00368">
    <property type="entry name" value="LRR_RI"/>
    <property type="match status" value="3"/>
</dbReference>
<dbReference type="InterPro" id="IPR041267">
    <property type="entry name" value="NLRP_HD2"/>
</dbReference>
<dbReference type="Gene3D" id="3.40.50.300">
    <property type="entry name" value="P-loop containing nucleotide triphosphate hydrolases"/>
    <property type="match status" value="1"/>
</dbReference>
<dbReference type="PRINTS" id="PR01407">
    <property type="entry name" value="BUTYPHLNCDUF"/>
</dbReference>
<dbReference type="InterPro" id="IPR003879">
    <property type="entry name" value="Butyrophylin_SPRY"/>
</dbReference>
<keyword evidence="4" id="KW-0479">Metal-binding</keyword>
<dbReference type="AlphaFoldDB" id="A0A3Q2QTR8"/>
<dbReference type="GO" id="GO:0005524">
    <property type="term" value="F:ATP binding"/>
    <property type="evidence" value="ECO:0007669"/>
    <property type="project" value="UniProtKB-KW"/>
</dbReference>
<dbReference type="Pfam" id="PF17779">
    <property type="entry name" value="WHD_NOD2"/>
    <property type="match status" value="1"/>
</dbReference>
<feature type="domain" description="B30.2/SPRY" evidence="13">
    <location>
        <begin position="893"/>
        <end position="1087"/>
    </location>
</feature>
<sequence length="1097" mass="124629">MAERKKRRMSSSVPDEPTSSYIELPDSSQRETGLSDPSVVSMKSDRSKGEPIYFGPGKTERSQRETGLPDPSVVSMKSDRSKGEPIYFGRGKTQSSQLSETDLPTPSVVSMKSDRSKGEPLYFDPGKTESQPSRCAVCKEPLRDLVQFTCGHWSCRGCAELDQDQSALALNRSCPKCGKRPKKEHDEDNILKVKKNLQKQMQKKFSLASEGNGDQTSLKNIYTTLYITTGEGEGVSEEYAVRHLSGSLKKQSSVDSSVNLNDIFKRLPGQEKPNRTVLTKGVAGIGKSFAVQKFILDWAEEETNHEVDFVFSLAFRELNLIMKEKSLHELLSEFHPALRPLQDPLDYTKTKIIMILDGLDESRLQLNFENTKTVSSLKDVTSVGGLLVNLIMGNLLPDANIWITSRPAAASQIPAKHVDMVTEIRGFTDSQKVEYFQRRFSADSDLAARITSHIQSSQSLDMMCQIPIFCWICAVLFHEVFSAAEESKVPQTMTEMMAHFVFAQTKRRSRKFDTKSETHREKLLKTHKEFLLKLGKLAFIQLLENNLIFYEDDLRGCGIDTEEASTYSGFCNTILREEEIFHQRKIFFFVHLTLQEFFAALFVYECFVTKKAKELENFLTSLEDKEYALLDLVKMTVDKVLEKKYGHLDFFLRFLLGLMVEPNRTIIQGMLTSVDPNDDTHKKVLTYLRSIRRKNLSPDDCINVFQTMVEMRDNKVKDEIQQYLKLDNRSTKELTPLHCSALAYMLQVSRNDLEELDLKSFNTTDEGRRRLIPAVRSSKKAVLNDCKVTTEWIQHLSFGLKFPFSPLQSLDLSNNDLMDSGVKMLCDGLSSPCCKLKILRLSGCLVTQTGCEYLVSALKSNPSHLVELDLSYNHPGETGIKMISEQCQLKEFNFKHNGSHRMKPGLKKYACTLTLDSNTAHKKLLLSDGNKKVTWVENEQPYPDHTERFDHHSQVLCEQGLQERCYFEIELVEPCSVGLTYRSIGRKGDTADLKLGMNEKSWCQVCSGTGCYIQHNNQSIFVSSLRCSHVGVYLDWEAGSISFYKAFQDSLTHLHTYRGLKFSEALYPAVELLPHSSALFCRPEYPVESAQHKQKQV</sequence>
<dbReference type="InterPro" id="IPR013083">
    <property type="entry name" value="Znf_RING/FYVE/PHD"/>
</dbReference>
<dbReference type="GeneTree" id="ENSGT01150000286911"/>
<dbReference type="SMART" id="SM00589">
    <property type="entry name" value="PRY"/>
    <property type="match status" value="1"/>
</dbReference>
<evidence type="ECO:0000256" key="9">
    <source>
        <dbReference type="ARBA" id="ARBA00022840"/>
    </source>
</evidence>
<dbReference type="PANTHER" id="PTHR24106">
    <property type="entry name" value="NACHT, LRR AND CARD DOMAINS-CONTAINING"/>
    <property type="match status" value="1"/>
</dbReference>
<dbReference type="SMART" id="SM00449">
    <property type="entry name" value="SPRY"/>
    <property type="match status" value="1"/>
</dbReference>
<dbReference type="SMART" id="SM00184">
    <property type="entry name" value="RING"/>
    <property type="match status" value="1"/>
</dbReference>
<keyword evidence="6" id="KW-0547">Nucleotide-binding</keyword>
<dbReference type="Gene3D" id="3.30.40.10">
    <property type="entry name" value="Zinc/RING finger domain, C3HC4 (zinc finger)"/>
    <property type="match status" value="1"/>
</dbReference>
<keyword evidence="2" id="KW-0963">Cytoplasm</keyword>
<dbReference type="Gene3D" id="3.80.10.10">
    <property type="entry name" value="Ribonuclease Inhibitor"/>
    <property type="match status" value="1"/>
</dbReference>
<dbReference type="InterPro" id="IPR029495">
    <property type="entry name" value="NACHT-assoc"/>
</dbReference>
<evidence type="ECO:0000256" key="10">
    <source>
        <dbReference type="PROSITE-ProRule" id="PRU00175"/>
    </source>
</evidence>
<evidence type="ECO:0000313" key="15">
    <source>
        <dbReference type="Ensembl" id="ENSFHEP00000031064.1"/>
    </source>
</evidence>
<dbReference type="SMART" id="SM01288">
    <property type="entry name" value="FISNA"/>
    <property type="match status" value="1"/>
</dbReference>
<protein>
    <submittedName>
        <fullName evidence="15">NACHT, LRR and PYD domains-containing protein 3-like</fullName>
    </submittedName>
</protein>
<keyword evidence="7 10" id="KW-0863">Zinc-finger</keyword>
<dbReference type="CDD" id="cd16449">
    <property type="entry name" value="RING-HC"/>
    <property type="match status" value="1"/>
</dbReference>
<feature type="compositionally biased region" description="Polar residues" evidence="11">
    <location>
        <begin position="10"/>
        <end position="32"/>
    </location>
</feature>
<dbReference type="InterPro" id="IPR041075">
    <property type="entry name" value="NOD1/2_WH"/>
</dbReference>
<keyword evidence="16" id="KW-1185">Reference proteome</keyword>
<dbReference type="STRING" id="8078.ENSFHEP00000031064"/>
<keyword evidence="5" id="KW-0677">Repeat</keyword>
<dbReference type="Ensembl" id="ENSFHET00000033071.1">
    <property type="protein sequence ID" value="ENSFHEP00000015127.1"/>
    <property type="gene ID" value="ENSFHEG00000016724.1"/>
</dbReference>
<dbReference type="Pfam" id="PF17776">
    <property type="entry name" value="NLRC4_HD2"/>
    <property type="match status" value="1"/>
</dbReference>
<feature type="domain" description="RING-type" evidence="12">
    <location>
        <begin position="135"/>
        <end position="177"/>
    </location>
</feature>
<dbReference type="Ensembl" id="ENSFHET00000033069.1">
    <property type="protein sequence ID" value="ENSFHEP00000031064.1"/>
    <property type="gene ID" value="ENSFHEG00000016724.1"/>
</dbReference>
<feature type="region of interest" description="Disordered" evidence="11">
    <location>
        <begin position="1"/>
        <end position="126"/>
    </location>
</feature>
<dbReference type="Pfam" id="PF14484">
    <property type="entry name" value="FISNA"/>
    <property type="match status" value="1"/>
</dbReference>
<evidence type="ECO:0000313" key="16">
    <source>
        <dbReference type="Proteomes" id="UP000265000"/>
    </source>
</evidence>
<evidence type="ECO:0000259" key="14">
    <source>
        <dbReference type="PROSITE" id="PS50837"/>
    </source>
</evidence>
<dbReference type="SUPFAM" id="SSF49899">
    <property type="entry name" value="Concanavalin A-like lectins/glucanases"/>
    <property type="match status" value="1"/>
</dbReference>
<dbReference type="InterPro" id="IPR001841">
    <property type="entry name" value="Znf_RING"/>
</dbReference>
<dbReference type="InterPro" id="IPR007111">
    <property type="entry name" value="NACHT_NTPase"/>
</dbReference>
<organism evidence="15 16">
    <name type="scientific">Fundulus heteroclitus</name>
    <name type="common">Killifish</name>
    <name type="synonym">Mummichog</name>
    <dbReference type="NCBI Taxonomy" id="8078"/>
    <lineage>
        <taxon>Eukaryota</taxon>
        <taxon>Metazoa</taxon>
        <taxon>Chordata</taxon>
        <taxon>Craniata</taxon>
        <taxon>Vertebrata</taxon>
        <taxon>Euteleostomi</taxon>
        <taxon>Actinopterygii</taxon>
        <taxon>Neopterygii</taxon>
        <taxon>Teleostei</taxon>
        <taxon>Neoteleostei</taxon>
        <taxon>Acanthomorphata</taxon>
        <taxon>Ovalentaria</taxon>
        <taxon>Atherinomorphae</taxon>
        <taxon>Cyprinodontiformes</taxon>
        <taxon>Fundulidae</taxon>
        <taxon>Fundulus</taxon>
    </lineage>
</organism>
<dbReference type="FunFam" id="3.40.50.300:FF:000210">
    <property type="entry name" value="Si:dkey-16p6.1"/>
    <property type="match status" value="1"/>
</dbReference>
<dbReference type="CDD" id="cd16040">
    <property type="entry name" value="SPRY_PRY_SNTX"/>
    <property type="match status" value="1"/>
</dbReference>
<evidence type="ECO:0000259" key="13">
    <source>
        <dbReference type="PROSITE" id="PS50188"/>
    </source>
</evidence>
<keyword evidence="8" id="KW-0862">Zinc</keyword>
<dbReference type="Pfam" id="PF05729">
    <property type="entry name" value="NACHT"/>
    <property type="match status" value="1"/>
</dbReference>
<accession>A0A3Q2QTR8</accession>
<feature type="compositionally biased region" description="Polar residues" evidence="11">
    <location>
        <begin position="92"/>
        <end position="110"/>
    </location>
</feature>
<keyword evidence="3" id="KW-0433">Leucine-rich repeat</keyword>
<dbReference type="SUPFAM" id="SSF52047">
    <property type="entry name" value="RNI-like"/>
    <property type="match status" value="1"/>
</dbReference>
<dbReference type="Pfam" id="PF13765">
    <property type="entry name" value="PRY"/>
    <property type="match status" value="1"/>
</dbReference>
<dbReference type="PROSITE" id="PS50089">
    <property type="entry name" value="ZF_RING_2"/>
    <property type="match status" value="1"/>
</dbReference>
<evidence type="ECO:0000256" key="5">
    <source>
        <dbReference type="ARBA" id="ARBA00022737"/>
    </source>
</evidence>
<dbReference type="SUPFAM" id="SSF57850">
    <property type="entry name" value="RING/U-box"/>
    <property type="match status" value="1"/>
</dbReference>
<evidence type="ECO:0000256" key="7">
    <source>
        <dbReference type="ARBA" id="ARBA00022771"/>
    </source>
</evidence>
<comment type="subcellular location">
    <subcellularLocation>
        <location evidence="1">Cytoplasm</location>
    </subcellularLocation>
</comment>
<dbReference type="Proteomes" id="UP000265000">
    <property type="component" value="Unplaced"/>
</dbReference>
<proteinExistence type="predicted"/>
<dbReference type="InterPro" id="IPR003877">
    <property type="entry name" value="SPRY_dom"/>
</dbReference>
<dbReference type="InterPro" id="IPR032675">
    <property type="entry name" value="LRR_dom_sf"/>
</dbReference>
<dbReference type="InterPro" id="IPR027417">
    <property type="entry name" value="P-loop_NTPase"/>
</dbReference>
<dbReference type="InterPro" id="IPR006574">
    <property type="entry name" value="PRY"/>
</dbReference>
<dbReference type="InterPro" id="IPR001611">
    <property type="entry name" value="Leu-rich_rpt"/>
</dbReference>
<dbReference type="Gene3D" id="2.60.120.920">
    <property type="match status" value="1"/>
</dbReference>
<evidence type="ECO:0000256" key="6">
    <source>
        <dbReference type="ARBA" id="ARBA00022741"/>
    </source>
</evidence>
<dbReference type="GO" id="GO:0008270">
    <property type="term" value="F:zinc ion binding"/>
    <property type="evidence" value="ECO:0007669"/>
    <property type="project" value="UniProtKB-KW"/>
</dbReference>
<evidence type="ECO:0000256" key="4">
    <source>
        <dbReference type="ARBA" id="ARBA00022723"/>
    </source>
</evidence>
<dbReference type="GO" id="GO:0005737">
    <property type="term" value="C:cytoplasm"/>
    <property type="evidence" value="ECO:0007669"/>
    <property type="project" value="UniProtKB-SubCell"/>
</dbReference>
<dbReference type="InterPro" id="IPR013320">
    <property type="entry name" value="ConA-like_dom_sf"/>
</dbReference>
<evidence type="ECO:0000259" key="12">
    <source>
        <dbReference type="PROSITE" id="PS50089"/>
    </source>
</evidence>
<dbReference type="Pfam" id="PF13516">
    <property type="entry name" value="LRR_6"/>
    <property type="match status" value="1"/>
</dbReference>
<evidence type="ECO:0000256" key="8">
    <source>
        <dbReference type="ARBA" id="ARBA00022833"/>
    </source>
</evidence>
<evidence type="ECO:0000256" key="2">
    <source>
        <dbReference type="ARBA" id="ARBA00022490"/>
    </source>
</evidence>
<dbReference type="PROSITE" id="PS50188">
    <property type="entry name" value="B302_SPRY"/>
    <property type="match status" value="1"/>
</dbReference>
<keyword evidence="9" id="KW-0067">ATP-binding</keyword>
<dbReference type="InterPro" id="IPR043136">
    <property type="entry name" value="B30.2/SPRY_sf"/>
</dbReference>
<feature type="domain" description="NACHT" evidence="14">
    <location>
        <begin position="275"/>
        <end position="409"/>
    </location>
</feature>
<evidence type="ECO:0000256" key="3">
    <source>
        <dbReference type="ARBA" id="ARBA00022614"/>
    </source>
</evidence>
<dbReference type="InterPro" id="IPR001870">
    <property type="entry name" value="B30.2/SPRY"/>
</dbReference>
<reference evidence="15" key="1">
    <citation type="submission" date="2025-05" db="UniProtKB">
        <authorList>
            <consortium name="Ensembl"/>
        </authorList>
    </citation>
    <scope>IDENTIFICATION</scope>
</reference>
<name>A0A3Q2QTR8_FUNHE</name>
<evidence type="ECO:0000256" key="1">
    <source>
        <dbReference type="ARBA" id="ARBA00004496"/>
    </source>
</evidence>
<evidence type="ECO:0000256" key="11">
    <source>
        <dbReference type="SAM" id="MobiDB-lite"/>
    </source>
</evidence>
<dbReference type="InterPro" id="IPR051261">
    <property type="entry name" value="NLR"/>
</dbReference>
<dbReference type="Pfam" id="PF00622">
    <property type="entry name" value="SPRY"/>
    <property type="match status" value="1"/>
</dbReference>